<evidence type="ECO:0000256" key="3">
    <source>
        <dbReference type="ARBA" id="ARBA00022801"/>
    </source>
</evidence>
<evidence type="ECO:0000256" key="1">
    <source>
        <dbReference type="ARBA" id="ARBA00001561"/>
    </source>
</evidence>
<dbReference type="GeneID" id="78124527"/>
<protein>
    <recommendedName>
        <fullName evidence="2">N-acetylmuramoyl-L-alanine amidase</fullName>
        <ecNumber evidence="2">3.5.1.28</ecNumber>
    </recommendedName>
</protein>
<dbReference type="STRING" id="576131.SAMN05444486_102456"/>
<dbReference type="EMBL" id="FNPR01000002">
    <property type="protein sequence ID" value="SDY49675.1"/>
    <property type="molecule type" value="Genomic_DNA"/>
</dbReference>
<proteinExistence type="predicted"/>
<evidence type="ECO:0000313" key="5">
    <source>
        <dbReference type="EMBL" id="SDY49675.1"/>
    </source>
</evidence>
<dbReference type="InterPro" id="IPR050695">
    <property type="entry name" value="N-acetylmuramoyl_amidase_3"/>
</dbReference>
<dbReference type="Gene3D" id="3.40.630.40">
    <property type="entry name" value="Zn-dependent exopeptidases"/>
    <property type="match status" value="1"/>
</dbReference>
<keyword evidence="6" id="KW-1185">Reference proteome</keyword>
<dbReference type="GO" id="GO:0009253">
    <property type="term" value="P:peptidoglycan catabolic process"/>
    <property type="evidence" value="ECO:0007669"/>
    <property type="project" value="InterPro"/>
</dbReference>
<name>A0A1H3KD51_9RHOB</name>
<comment type="catalytic activity">
    <reaction evidence="1">
        <text>Hydrolyzes the link between N-acetylmuramoyl residues and L-amino acid residues in certain cell-wall glycopeptides.</text>
        <dbReference type="EC" id="3.5.1.28"/>
    </reaction>
</comment>
<dbReference type="Pfam" id="PF11741">
    <property type="entry name" value="AMIN"/>
    <property type="match status" value="1"/>
</dbReference>
<dbReference type="SMART" id="SM00646">
    <property type="entry name" value="Ami_3"/>
    <property type="match status" value="1"/>
</dbReference>
<dbReference type="Proteomes" id="UP000199026">
    <property type="component" value="Unassembled WGS sequence"/>
</dbReference>
<sequence>MSRLLAVITVVFALIGGVSWLVPSASAQSLSGLARVDPSLSGASLQRGALTLTLTLSQPVPYRVYTLDEPRRLVLDFREVDWAGVSEELFAEAKALTSVRFGGFRPGWSRMVAELGGAFTLRSAEMSRDDQRGTAVLTVVLDTSDEATFADRAGPPKGDVWPDPVASLPRKQTGRVLVVLDPGHGGIDPGASREGQTEKELMLAFAREIEEELRRLPNVDVLLTRTDDNFVSLERRVAMAHQAEADIFISLHADALSEGHAHGATVHTLADDATDEASALLAERHDRADMLSGTDLTGQDDVVADVLLDLARQETQPRTERLAKAIVGGLEIKGAPLNRRPYRAAAFSVLKAADIPSILLEIGFLSSDRDFENVVDPLWRRKMAEGIRDGIQAWILADEAIRRVVRQ</sequence>
<dbReference type="EC" id="3.5.1.28" evidence="2"/>
<reference evidence="5 6" key="1">
    <citation type="submission" date="2016-10" db="EMBL/GenBank/DDBJ databases">
        <authorList>
            <person name="de Groot N.N."/>
        </authorList>
    </citation>
    <scope>NUCLEOTIDE SEQUENCE [LARGE SCALE GENOMIC DNA]</scope>
    <source>
        <strain evidence="5 6">DSM 24677</strain>
    </source>
</reference>
<evidence type="ECO:0000313" key="6">
    <source>
        <dbReference type="Proteomes" id="UP000199026"/>
    </source>
</evidence>
<evidence type="ECO:0000259" key="4">
    <source>
        <dbReference type="SMART" id="SM00646"/>
    </source>
</evidence>
<dbReference type="AlphaFoldDB" id="A0A1H3KD51"/>
<dbReference type="PANTHER" id="PTHR30404">
    <property type="entry name" value="N-ACETYLMURAMOYL-L-ALANINE AMIDASE"/>
    <property type="match status" value="1"/>
</dbReference>
<dbReference type="SUPFAM" id="SSF53187">
    <property type="entry name" value="Zn-dependent exopeptidases"/>
    <property type="match status" value="1"/>
</dbReference>
<dbReference type="PANTHER" id="PTHR30404:SF0">
    <property type="entry name" value="N-ACETYLMURAMOYL-L-ALANINE AMIDASE AMIC"/>
    <property type="match status" value="1"/>
</dbReference>
<feature type="domain" description="MurNAc-LAA" evidence="4">
    <location>
        <begin position="237"/>
        <end position="392"/>
    </location>
</feature>
<dbReference type="Gene3D" id="2.60.40.3500">
    <property type="match status" value="1"/>
</dbReference>
<dbReference type="Pfam" id="PF01520">
    <property type="entry name" value="Amidase_3"/>
    <property type="match status" value="1"/>
</dbReference>
<keyword evidence="3" id="KW-0378">Hydrolase</keyword>
<dbReference type="GO" id="GO:0008745">
    <property type="term" value="F:N-acetylmuramoyl-L-alanine amidase activity"/>
    <property type="evidence" value="ECO:0007669"/>
    <property type="project" value="UniProtKB-EC"/>
</dbReference>
<dbReference type="RefSeq" id="WP_089890293.1">
    <property type="nucleotide sequence ID" value="NZ_CALJFH010000012.1"/>
</dbReference>
<dbReference type="InterPro" id="IPR021731">
    <property type="entry name" value="AMIN_dom"/>
</dbReference>
<dbReference type="GO" id="GO:0030288">
    <property type="term" value="C:outer membrane-bounded periplasmic space"/>
    <property type="evidence" value="ECO:0007669"/>
    <property type="project" value="TreeGrafter"/>
</dbReference>
<evidence type="ECO:0000256" key="2">
    <source>
        <dbReference type="ARBA" id="ARBA00011901"/>
    </source>
</evidence>
<accession>A0A1H3KD51</accession>
<organism evidence="5 6">
    <name type="scientific">Lentibacter algarum</name>
    <dbReference type="NCBI Taxonomy" id="576131"/>
    <lineage>
        <taxon>Bacteria</taxon>
        <taxon>Pseudomonadati</taxon>
        <taxon>Pseudomonadota</taxon>
        <taxon>Alphaproteobacteria</taxon>
        <taxon>Rhodobacterales</taxon>
        <taxon>Roseobacteraceae</taxon>
        <taxon>Lentibacter</taxon>
    </lineage>
</organism>
<gene>
    <name evidence="5" type="ORF">SAMN05444486_102456</name>
</gene>
<dbReference type="InterPro" id="IPR002508">
    <property type="entry name" value="MurNAc-LAA_cat"/>
</dbReference>
<dbReference type="OrthoDB" id="9806267at2"/>
<dbReference type="CDD" id="cd02696">
    <property type="entry name" value="MurNAc-LAA"/>
    <property type="match status" value="1"/>
</dbReference>